<reference evidence="2" key="1">
    <citation type="submission" date="2016-04" db="EMBL/GenBank/DDBJ databases">
        <authorList>
            <person name="Evans L.H."/>
            <person name="Alamgir A."/>
            <person name="Owens N."/>
            <person name="Weber N.D."/>
            <person name="Virtaneva K."/>
            <person name="Barbian K."/>
            <person name="Babar A."/>
            <person name="Rosenke K."/>
        </authorList>
    </citation>
    <scope>NUCLEOTIDE SEQUENCE</scope>
    <source>
        <strain evidence="2">86</strain>
    </source>
</reference>
<protein>
    <submittedName>
        <fullName evidence="2">Thioredoxin domain-containing protein</fullName>
    </submittedName>
</protein>
<dbReference type="GO" id="GO:0005829">
    <property type="term" value="C:cytosol"/>
    <property type="evidence" value="ECO:0007669"/>
    <property type="project" value="TreeGrafter"/>
</dbReference>
<dbReference type="CDD" id="cd02947">
    <property type="entry name" value="TRX_family"/>
    <property type="match status" value="1"/>
</dbReference>
<dbReference type="Gene3D" id="3.40.30.10">
    <property type="entry name" value="Glutaredoxin"/>
    <property type="match status" value="1"/>
</dbReference>
<feature type="domain" description="Thioredoxin" evidence="1">
    <location>
        <begin position="15"/>
        <end position="123"/>
    </location>
</feature>
<dbReference type="GO" id="GO:0015035">
    <property type="term" value="F:protein-disulfide reductase activity"/>
    <property type="evidence" value="ECO:0007669"/>
    <property type="project" value="TreeGrafter"/>
</dbReference>
<dbReference type="PANTHER" id="PTHR45663">
    <property type="entry name" value="GEO12009P1"/>
    <property type="match status" value="1"/>
</dbReference>
<name>A0A212K7Z3_9DELT</name>
<evidence type="ECO:0000259" key="1">
    <source>
        <dbReference type="PROSITE" id="PS51352"/>
    </source>
</evidence>
<dbReference type="SUPFAM" id="SSF52833">
    <property type="entry name" value="Thioredoxin-like"/>
    <property type="match status" value="1"/>
</dbReference>
<sequence length="124" mass="13554">MCIGKRAVFLGLLFLLIFSVATAFAATPEVPVPGTVTMVDIGADACVPCKMMAPILVKVRKEYEGRAAIIFIDVWKNPDAGRPFGISLIPTQIFYDKTGKEVGRHEGFLSEEKIKAQLDALLKQ</sequence>
<dbReference type="AlphaFoldDB" id="A0A212K7Z3"/>
<organism evidence="2">
    <name type="scientific">uncultured delta proteobacterium</name>
    <dbReference type="NCBI Taxonomy" id="34034"/>
    <lineage>
        <taxon>Bacteria</taxon>
        <taxon>Deltaproteobacteria</taxon>
        <taxon>environmental samples</taxon>
    </lineage>
</organism>
<dbReference type="EMBL" id="FLUQ01000003">
    <property type="protein sequence ID" value="SBW07821.1"/>
    <property type="molecule type" value="Genomic_DNA"/>
</dbReference>
<dbReference type="InterPro" id="IPR036249">
    <property type="entry name" value="Thioredoxin-like_sf"/>
</dbReference>
<gene>
    <name evidence="2" type="ORF">KL86DPRO_30123</name>
</gene>
<dbReference type="PANTHER" id="PTHR45663:SF11">
    <property type="entry name" value="GEO12009P1"/>
    <property type="match status" value="1"/>
</dbReference>
<dbReference type="Pfam" id="PF00085">
    <property type="entry name" value="Thioredoxin"/>
    <property type="match status" value="1"/>
</dbReference>
<evidence type="ECO:0000313" key="2">
    <source>
        <dbReference type="EMBL" id="SBW07821.1"/>
    </source>
</evidence>
<dbReference type="GO" id="GO:0045454">
    <property type="term" value="P:cell redox homeostasis"/>
    <property type="evidence" value="ECO:0007669"/>
    <property type="project" value="TreeGrafter"/>
</dbReference>
<accession>A0A212K7Z3</accession>
<dbReference type="InterPro" id="IPR013766">
    <property type="entry name" value="Thioredoxin_domain"/>
</dbReference>
<dbReference type="PROSITE" id="PS51352">
    <property type="entry name" value="THIOREDOXIN_2"/>
    <property type="match status" value="1"/>
</dbReference>
<proteinExistence type="predicted"/>